<accession>A0ABP7Y2W4</accession>
<dbReference type="InterPro" id="IPR013249">
    <property type="entry name" value="RNA_pol_sigma70_r4_t2"/>
</dbReference>
<evidence type="ECO:0000313" key="8">
    <source>
        <dbReference type="EMBL" id="GAA4128874.1"/>
    </source>
</evidence>
<evidence type="ECO:0000256" key="5">
    <source>
        <dbReference type="ARBA" id="ARBA00023163"/>
    </source>
</evidence>
<evidence type="ECO:0000256" key="2">
    <source>
        <dbReference type="ARBA" id="ARBA00023015"/>
    </source>
</evidence>
<keyword evidence="4" id="KW-0238">DNA-binding</keyword>
<dbReference type="Gene3D" id="1.10.1740.10">
    <property type="match status" value="1"/>
</dbReference>
<evidence type="ECO:0000256" key="4">
    <source>
        <dbReference type="ARBA" id="ARBA00023125"/>
    </source>
</evidence>
<evidence type="ECO:0000256" key="1">
    <source>
        <dbReference type="ARBA" id="ARBA00010641"/>
    </source>
</evidence>
<feature type="domain" description="RNA polymerase sigma-70 region 2" evidence="6">
    <location>
        <begin position="18"/>
        <end position="81"/>
    </location>
</feature>
<dbReference type="InterPro" id="IPR014284">
    <property type="entry name" value="RNA_pol_sigma-70_dom"/>
</dbReference>
<dbReference type="CDD" id="cd06171">
    <property type="entry name" value="Sigma70_r4"/>
    <property type="match status" value="1"/>
</dbReference>
<evidence type="ECO:0000259" key="7">
    <source>
        <dbReference type="Pfam" id="PF08281"/>
    </source>
</evidence>
<keyword evidence="5" id="KW-0804">Transcription</keyword>
<reference evidence="9" key="1">
    <citation type="journal article" date="2019" name="Int. J. Syst. Evol. Microbiol.">
        <title>The Global Catalogue of Microorganisms (GCM) 10K type strain sequencing project: providing services to taxonomists for standard genome sequencing and annotation.</title>
        <authorList>
            <consortium name="The Broad Institute Genomics Platform"/>
            <consortium name="The Broad Institute Genome Sequencing Center for Infectious Disease"/>
            <person name="Wu L."/>
            <person name="Ma J."/>
        </authorList>
    </citation>
    <scope>NUCLEOTIDE SEQUENCE [LARGE SCALE GENOMIC DNA]</scope>
    <source>
        <strain evidence="9">JCM 16703</strain>
    </source>
</reference>
<protein>
    <submittedName>
        <fullName evidence="8">SigE family RNA polymerase sigma factor</fullName>
    </submittedName>
</protein>
<feature type="domain" description="RNA polymerase sigma factor 70 region 4 type 2" evidence="7">
    <location>
        <begin position="111"/>
        <end position="162"/>
    </location>
</feature>
<comment type="caution">
    <text evidence="8">The sequence shown here is derived from an EMBL/GenBank/DDBJ whole genome shotgun (WGS) entry which is preliminary data.</text>
</comment>
<name>A0ABP7Y2W4_9ACTN</name>
<dbReference type="Pfam" id="PF08281">
    <property type="entry name" value="Sigma70_r4_2"/>
    <property type="match status" value="1"/>
</dbReference>
<dbReference type="InterPro" id="IPR013324">
    <property type="entry name" value="RNA_pol_sigma_r3/r4-like"/>
</dbReference>
<sequence length="176" mass="19459">MERDPTGGYADFATFVATRQHALHRYAYLVVGDVGQAEDLVQEALAKTYARWSKVRSQGNPEAYVRRAITTTAISWFRRRGFRGEVPSAQAAERADRLLDDHGEQVSEASALADALRRLPARQRAALVLRFYEDLSEAQTAEILGCAVGTVKSQTAAALAKLRLDPTLPDLRTVTR</sequence>
<proteinExistence type="inferred from homology"/>
<dbReference type="InterPro" id="IPR039425">
    <property type="entry name" value="RNA_pol_sigma-70-like"/>
</dbReference>
<dbReference type="InterPro" id="IPR014325">
    <property type="entry name" value="RNA_pol_sigma-E_actinobac"/>
</dbReference>
<evidence type="ECO:0000259" key="6">
    <source>
        <dbReference type="Pfam" id="PF04542"/>
    </source>
</evidence>
<dbReference type="InterPro" id="IPR036388">
    <property type="entry name" value="WH-like_DNA-bd_sf"/>
</dbReference>
<dbReference type="SUPFAM" id="SSF88946">
    <property type="entry name" value="Sigma2 domain of RNA polymerase sigma factors"/>
    <property type="match status" value="1"/>
</dbReference>
<dbReference type="InterPro" id="IPR007627">
    <property type="entry name" value="RNA_pol_sigma70_r2"/>
</dbReference>
<dbReference type="NCBIfam" id="TIGR02937">
    <property type="entry name" value="sigma70-ECF"/>
    <property type="match status" value="1"/>
</dbReference>
<dbReference type="EMBL" id="BAAAZH010000033">
    <property type="protein sequence ID" value="GAA4128874.1"/>
    <property type="molecule type" value="Genomic_DNA"/>
</dbReference>
<dbReference type="SUPFAM" id="SSF88659">
    <property type="entry name" value="Sigma3 and sigma4 domains of RNA polymerase sigma factors"/>
    <property type="match status" value="1"/>
</dbReference>
<keyword evidence="2" id="KW-0805">Transcription regulation</keyword>
<dbReference type="Gene3D" id="1.10.10.10">
    <property type="entry name" value="Winged helix-like DNA-binding domain superfamily/Winged helix DNA-binding domain"/>
    <property type="match status" value="1"/>
</dbReference>
<dbReference type="InterPro" id="IPR013325">
    <property type="entry name" value="RNA_pol_sigma_r2"/>
</dbReference>
<keyword evidence="3" id="KW-0731">Sigma factor</keyword>
<gene>
    <name evidence="8" type="ORF">GCM10022215_40840</name>
</gene>
<organism evidence="8 9">
    <name type="scientific">Nocardioides fonticola</name>
    <dbReference type="NCBI Taxonomy" id="450363"/>
    <lineage>
        <taxon>Bacteria</taxon>
        <taxon>Bacillati</taxon>
        <taxon>Actinomycetota</taxon>
        <taxon>Actinomycetes</taxon>
        <taxon>Propionibacteriales</taxon>
        <taxon>Nocardioidaceae</taxon>
        <taxon>Nocardioides</taxon>
    </lineage>
</organism>
<comment type="similarity">
    <text evidence="1">Belongs to the sigma-70 factor family. ECF subfamily.</text>
</comment>
<dbReference type="RefSeq" id="WP_344735376.1">
    <property type="nucleotide sequence ID" value="NZ_BAAAZH010000033.1"/>
</dbReference>
<dbReference type="Pfam" id="PF04542">
    <property type="entry name" value="Sigma70_r2"/>
    <property type="match status" value="1"/>
</dbReference>
<dbReference type="PANTHER" id="PTHR43133">
    <property type="entry name" value="RNA POLYMERASE ECF-TYPE SIGMA FACTO"/>
    <property type="match status" value="1"/>
</dbReference>
<keyword evidence="9" id="KW-1185">Reference proteome</keyword>
<dbReference type="PANTHER" id="PTHR43133:SF50">
    <property type="entry name" value="ECF RNA POLYMERASE SIGMA FACTOR SIGM"/>
    <property type="match status" value="1"/>
</dbReference>
<evidence type="ECO:0000313" key="9">
    <source>
        <dbReference type="Proteomes" id="UP001501495"/>
    </source>
</evidence>
<dbReference type="Proteomes" id="UP001501495">
    <property type="component" value="Unassembled WGS sequence"/>
</dbReference>
<dbReference type="NCBIfam" id="TIGR02983">
    <property type="entry name" value="SigE-fam_strep"/>
    <property type="match status" value="1"/>
</dbReference>
<evidence type="ECO:0000256" key="3">
    <source>
        <dbReference type="ARBA" id="ARBA00023082"/>
    </source>
</evidence>